<protein>
    <submittedName>
        <fullName evidence="7">Uncharacterized protein</fullName>
    </submittedName>
</protein>
<keyword evidence="5" id="KW-0472">Membrane</keyword>
<evidence type="ECO:0000313" key="7">
    <source>
        <dbReference type="EMBL" id="CAG7732971.1"/>
    </source>
</evidence>
<evidence type="ECO:0000256" key="2">
    <source>
        <dbReference type="ARBA" id="ARBA00022448"/>
    </source>
</evidence>
<keyword evidence="3" id="KW-0677">Repeat</keyword>
<comment type="caution">
    <text evidence="7">The sequence shown here is derived from an EMBL/GenBank/DDBJ whole genome shotgun (WGS) entry which is preliminary data.</text>
</comment>
<dbReference type="GO" id="GO:0016020">
    <property type="term" value="C:membrane"/>
    <property type="evidence" value="ECO:0007669"/>
    <property type="project" value="UniProtKB-UniRule"/>
</dbReference>
<sequence>MSPKSGGIDRAVGWRHFVYGGAASCIAEIGTFPLDTTKTRLQIQGQQSKHLVSGGVSPIRKLYSGMLDALVRIPKEEGIKALYRGISPALLRQSIYGTLKFGFYYSFKKVVPEEHVASNILCAVVADMLQYFPY</sequence>
<dbReference type="Proteomes" id="UP000708208">
    <property type="component" value="Unassembled WGS sequence"/>
</dbReference>
<reference evidence="7" key="1">
    <citation type="submission" date="2021-06" db="EMBL/GenBank/DDBJ databases">
        <authorList>
            <person name="Hodson N. C."/>
            <person name="Mongue J. A."/>
            <person name="Jaron S. K."/>
        </authorList>
    </citation>
    <scope>NUCLEOTIDE SEQUENCE</scope>
</reference>
<keyword evidence="8" id="KW-1185">Reference proteome</keyword>
<proteinExistence type="inferred from homology"/>
<organism evidence="7 8">
    <name type="scientific">Allacma fusca</name>
    <dbReference type="NCBI Taxonomy" id="39272"/>
    <lineage>
        <taxon>Eukaryota</taxon>
        <taxon>Metazoa</taxon>
        <taxon>Ecdysozoa</taxon>
        <taxon>Arthropoda</taxon>
        <taxon>Hexapoda</taxon>
        <taxon>Collembola</taxon>
        <taxon>Symphypleona</taxon>
        <taxon>Sminthuridae</taxon>
        <taxon>Allacma</taxon>
    </lineage>
</organism>
<accession>A0A8J2KWE8</accession>
<gene>
    <name evidence="7" type="ORF">AFUS01_LOCUS21448</name>
</gene>
<feature type="repeat" description="Solcar" evidence="5">
    <location>
        <begin position="15"/>
        <end position="110"/>
    </location>
</feature>
<evidence type="ECO:0000313" key="8">
    <source>
        <dbReference type="Proteomes" id="UP000708208"/>
    </source>
</evidence>
<keyword evidence="2 6" id="KW-0813">Transport</keyword>
<dbReference type="PROSITE" id="PS50920">
    <property type="entry name" value="SOLCAR"/>
    <property type="match status" value="1"/>
</dbReference>
<evidence type="ECO:0000256" key="3">
    <source>
        <dbReference type="ARBA" id="ARBA00022737"/>
    </source>
</evidence>
<dbReference type="AlphaFoldDB" id="A0A8J2KWE8"/>
<dbReference type="InterPro" id="IPR050391">
    <property type="entry name" value="Mito_Metabolite_Transporter"/>
</dbReference>
<dbReference type="PANTHER" id="PTHR45618">
    <property type="entry name" value="MITOCHONDRIAL DICARBOXYLATE CARRIER-RELATED"/>
    <property type="match status" value="1"/>
</dbReference>
<evidence type="ECO:0000256" key="6">
    <source>
        <dbReference type="RuleBase" id="RU000488"/>
    </source>
</evidence>
<comment type="similarity">
    <text evidence="1 6">Belongs to the mitochondrial carrier (TC 2.A.29) family.</text>
</comment>
<dbReference type="EMBL" id="CAJVCH010241081">
    <property type="protein sequence ID" value="CAG7732971.1"/>
    <property type="molecule type" value="Genomic_DNA"/>
</dbReference>
<name>A0A8J2KWE8_9HEXA</name>
<keyword evidence="5 6" id="KW-0812">Transmembrane</keyword>
<dbReference type="InterPro" id="IPR018108">
    <property type="entry name" value="MCP_transmembrane"/>
</dbReference>
<evidence type="ECO:0000256" key="5">
    <source>
        <dbReference type="PROSITE-ProRule" id="PRU00282"/>
    </source>
</evidence>
<evidence type="ECO:0000256" key="4">
    <source>
        <dbReference type="ARBA" id="ARBA00022989"/>
    </source>
</evidence>
<evidence type="ECO:0000256" key="1">
    <source>
        <dbReference type="ARBA" id="ARBA00006375"/>
    </source>
</evidence>
<keyword evidence="4" id="KW-1133">Transmembrane helix</keyword>
<dbReference type="Pfam" id="PF00153">
    <property type="entry name" value="Mito_carr"/>
    <property type="match status" value="1"/>
</dbReference>
<dbReference type="OrthoDB" id="756301at2759"/>